<feature type="region of interest" description="Disordered" evidence="4">
    <location>
        <begin position="62"/>
        <end position="92"/>
    </location>
</feature>
<reference evidence="6" key="1">
    <citation type="submission" date="2025-08" db="UniProtKB">
        <authorList>
            <consortium name="Ensembl"/>
        </authorList>
    </citation>
    <scope>IDENTIFICATION</scope>
</reference>
<evidence type="ECO:0000313" key="6">
    <source>
        <dbReference type="Ensembl" id="ENSPLAP00000016378.1"/>
    </source>
</evidence>
<evidence type="ECO:0000256" key="1">
    <source>
        <dbReference type="ARBA" id="ARBA00022722"/>
    </source>
</evidence>
<dbReference type="GeneTree" id="ENSGT00940000179071"/>
<keyword evidence="1" id="KW-0540">Nuclease</keyword>
<dbReference type="InterPro" id="IPR039907">
    <property type="entry name" value="NOB1"/>
</dbReference>
<dbReference type="PANTHER" id="PTHR12814:SF2">
    <property type="entry name" value="RNA-BINDING PROTEIN NOB1"/>
    <property type="match status" value="1"/>
</dbReference>
<reference evidence="6" key="2">
    <citation type="submission" date="2025-09" db="UniProtKB">
        <authorList>
            <consortium name="Ensembl"/>
        </authorList>
    </citation>
    <scope>IDENTIFICATION</scope>
</reference>
<dbReference type="GO" id="GO:0004521">
    <property type="term" value="F:RNA endonuclease activity"/>
    <property type="evidence" value="ECO:0007669"/>
    <property type="project" value="TreeGrafter"/>
</dbReference>
<keyword evidence="3" id="KW-0378">Hydrolase</keyword>
<dbReference type="GO" id="GO:0016787">
    <property type="term" value="F:hydrolase activity"/>
    <property type="evidence" value="ECO:0007669"/>
    <property type="project" value="UniProtKB-KW"/>
</dbReference>
<name>A0A3B3UU31_9TELE</name>
<dbReference type="RefSeq" id="XP_014882030.1">
    <property type="nucleotide sequence ID" value="XM_015026544.1"/>
</dbReference>
<dbReference type="KEGG" id="plai:106943202"/>
<evidence type="ECO:0000256" key="4">
    <source>
        <dbReference type="SAM" id="MobiDB-lite"/>
    </source>
</evidence>
<evidence type="ECO:0000313" key="7">
    <source>
        <dbReference type="Proteomes" id="UP000261500"/>
    </source>
</evidence>
<dbReference type="STRING" id="48699.ENSPLAP00000016378"/>
<dbReference type="InterPro" id="IPR033411">
    <property type="entry name" value="Ribonuclease_PIN"/>
</dbReference>
<accession>A0A3B3UU31</accession>
<organism evidence="6 7">
    <name type="scientific">Poecilia latipinna</name>
    <name type="common">sailfin molly</name>
    <dbReference type="NCBI Taxonomy" id="48699"/>
    <lineage>
        <taxon>Eukaryota</taxon>
        <taxon>Metazoa</taxon>
        <taxon>Chordata</taxon>
        <taxon>Craniata</taxon>
        <taxon>Vertebrata</taxon>
        <taxon>Euteleostomi</taxon>
        <taxon>Actinopterygii</taxon>
        <taxon>Neopterygii</taxon>
        <taxon>Teleostei</taxon>
        <taxon>Neoteleostei</taxon>
        <taxon>Acanthomorphata</taxon>
        <taxon>Ovalentaria</taxon>
        <taxon>Atherinomorphae</taxon>
        <taxon>Cyprinodontiformes</taxon>
        <taxon>Poeciliidae</taxon>
        <taxon>Poeciliinae</taxon>
        <taxon>Poecilia</taxon>
    </lineage>
</organism>
<keyword evidence="2" id="KW-0479">Metal-binding</keyword>
<dbReference type="PANTHER" id="PTHR12814">
    <property type="entry name" value="RNA-BINDING PROTEIN NOB1"/>
    <property type="match status" value="1"/>
</dbReference>
<dbReference type="GO" id="GO:0046872">
    <property type="term" value="F:metal ion binding"/>
    <property type="evidence" value="ECO:0007669"/>
    <property type="project" value="UniProtKB-KW"/>
</dbReference>
<feature type="domain" description="Ribonuclease PIN" evidence="5">
    <location>
        <begin position="9"/>
        <end position="67"/>
    </location>
</feature>
<dbReference type="GeneID" id="106943202"/>
<dbReference type="Proteomes" id="UP000261500">
    <property type="component" value="Unplaced"/>
</dbReference>
<evidence type="ECO:0000256" key="3">
    <source>
        <dbReference type="ARBA" id="ARBA00022801"/>
    </source>
</evidence>
<evidence type="ECO:0000256" key="2">
    <source>
        <dbReference type="ARBA" id="ARBA00022723"/>
    </source>
</evidence>
<sequence>MAPTLVEHVVADAGAFLKQAPLQEFGQNIYTLREVLDEIRDRTTRRSLAVLPYQLTFREPNPEHIRTGTYPNCYPTQNTSEPGVLSDHHTLS</sequence>
<protein>
    <submittedName>
        <fullName evidence="6">RNA-binding protein NOB1-like</fullName>
    </submittedName>
</protein>
<dbReference type="Ensembl" id="ENSPLAT00000025303.1">
    <property type="protein sequence ID" value="ENSPLAP00000016378.1"/>
    <property type="gene ID" value="ENSPLAG00000020506.1"/>
</dbReference>
<evidence type="ECO:0000259" key="5">
    <source>
        <dbReference type="Pfam" id="PF17146"/>
    </source>
</evidence>
<keyword evidence="7" id="KW-1185">Reference proteome</keyword>
<proteinExistence type="predicted"/>
<dbReference type="GO" id="GO:0030490">
    <property type="term" value="P:maturation of SSU-rRNA"/>
    <property type="evidence" value="ECO:0007669"/>
    <property type="project" value="TreeGrafter"/>
</dbReference>
<dbReference type="AlphaFoldDB" id="A0A3B3UU31"/>
<dbReference type="Pfam" id="PF17146">
    <property type="entry name" value="PIN_6"/>
    <property type="match status" value="1"/>
</dbReference>
<dbReference type="Gene3D" id="3.40.50.1010">
    <property type="entry name" value="5'-nuclease"/>
    <property type="match status" value="1"/>
</dbReference>
<dbReference type="GO" id="GO:0030688">
    <property type="term" value="C:preribosome, small subunit precursor"/>
    <property type="evidence" value="ECO:0007669"/>
    <property type="project" value="TreeGrafter"/>
</dbReference>